<dbReference type="EMBL" id="JABCYN010000014">
    <property type="protein sequence ID" value="KAF6014563.1"/>
    <property type="molecule type" value="Genomic_DNA"/>
</dbReference>
<protein>
    <submittedName>
        <fullName evidence="2">ATP synthase f chain, mitochondrial</fullName>
    </submittedName>
    <submittedName>
        <fullName evidence="4">DEBR0S2_07052g1_1</fullName>
    </submittedName>
</protein>
<dbReference type="Proteomes" id="UP000478008">
    <property type="component" value="Unassembled WGS sequence"/>
</dbReference>
<keyword evidence="1" id="KW-1133">Transmembrane helix</keyword>
<evidence type="ECO:0000313" key="3">
    <source>
        <dbReference type="EMBL" id="QOU18625.1"/>
    </source>
</evidence>
<keyword evidence="5" id="KW-1185">Reference proteome</keyword>
<dbReference type="OrthoDB" id="5561579at2759"/>
<reference evidence="2 6" key="2">
    <citation type="journal article" date="2020" name="Appl. Microbiol. Biotechnol.">
        <title>Targeted gene deletion in Brettanomyces bruxellensis with an expression-free CRISPR-Cas9 system.</title>
        <authorList>
            <person name="Varela C."/>
            <person name="Bartel C."/>
            <person name="Onetto C."/>
            <person name="Borneman A."/>
        </authorList>
    </citation>
    <scope>NUCLEOTIDE SEQUENCE [LARGE SCALE GENOMIC DNA]</scope>
    <source>
        <strain evidence="2 6">AWRI1613</strain>
    </source>
</reference>
<dbReference type="RefSeq" id="XP_041135118.1">
    <property type="nucleotide sequence ID" value="XM_041280235.1"/>
</dbReference>
<dbReference type="OMA" id="TIDYQMH"/>
<dbReference type="InterPro" id="IPR019727">
    <property type="entry name" value="ATP_synth_F0_fsu_mt_fun"/>
</dbReference>
<keyword evidence="1" id="KW-0472">Membrane</keyword>
<organism evidence="4 5">
    <name type="scientific">Dekkera bruxellensis</name>
    <name type="common">Brettanomyces custersii</name>
    <dbReference type="NCBI Taxonomy" id="5007"/>
    <lineage>
        <taxon>Eukaryota</taxon>
        <taxon>Fungi</taxon>
        <taxon>Dikarya</taxon>
        <taxon>Ascomycota</taxon>
        <taxon>Saccharomycotina</taxon>
        <taxon>Pichiomycetes</taxon>
        <taxon>Pichiales</taxon>
        <taxon>Pichiaceae</taxon>
        <taxon>Brettanomyces</taxon>
    </lineage>
</organism>
<reference evidence="3" key="4">
    <citation type="journal article" name="BMC Genomics">
        <title>New genome assemblies reveal patterns of domestication and adaptation across Brettanomyces (Dekkera) species.</title>
        <authorList>
            <person name="Roach M.J."/>
            <person name="Borneman A.R."/>
        </authorList>
    </citation>
    <scope>NUCLEOTIDE SEQUENCE</scope>
    <source>
        <strain evidence="3">UCD 2041</strain>
    </source>
</reference>
<reference evidence="3" key="3">
    <citation type="submission" date="2020-10" db="EMBL/GenBank/DDBJ databases">
        <authorList>
            <person name="Palmer J.M."/>
        </authorList>
    </citation>
    <scope>NUCLEOTIDE SEQUENCE</scope>
    <source>
        <strain evidence="3">UCD 2041</strain>
    </source>
</reference>
<proteinExistence type="predicted"/>
<evidence type="ECO:0000313" key="2">
    <source>
        <dbReference type="EMBL" id="KAF6014563.1"/>
    </source>
</evidence>
<feature type="transmembrane region" description="Helical" evidence="1">
    <location>
        <begin position="70"/>
        <end position="89"/>
    </location>
</feature>
<dbReference type="KEGG" id="bbrx:BRETT_001692"/>
<dbReference type="EMBL" id="CABFWN010000002">
    <property type="protein sequence ID" value="VUG17432.1"/>
    <property type="molecule type" value="Genomic_DNA"/>
</dbReference>
<dbReference type="AlphaFoldDB" id="A0A3F2Y3S7"/>
<dbReference type="Pfam" id="PF10791">
    <property type="entry name" value="F1F0-ATPsyn_F"/>
    <property type="match status" value="1"/>
</dbReference>
<name>A0A3F2Y3S7_DEKBR</name>
<dbReference type="GO" id="GO:0046933">
    <property type="term" value="F:proton-transporting ATP synthase activity, rotational mechanism"/>
    <property type="evidence" value="ECO:0007669"/>
    <property type="project" value="TreeGrafter"/>
</dbReference>
<dbReference type="GeneID" id="64573616"/>
<dbReference type="Proteomes" id="UP000568158">
    <property type="component" value="Unassembled WGS sequence"/>
</dbReference>
<reference evidence="4 5" key="1">
    <citation type="submission" date="2019-07" db="EMBL/GenBank/DDBJ databases">
        <authorList>
            <person name="Friedrich A."/>
            <person name="Schacherer J."/>
        </authorList>
    </citation>
    <scope>NUCLEOTIDE SEQUENCE [LARGE SCALE GENOMIC DNA]</scope>
</reference>
<dbReference type="Proteomes" id="UP000663131">
    <property type="component" value="Chromosome 4"/>
</dbReference>
<dbReference type="STRING" id="5007.A0A3F2Y3S7"/>
<accession>A0A3F2Y3S7</accession>
<evidence type="ECO:0000313" key="5">
    <source>
        <dbReference type="Proteomes" id="UP000478008"/>
    </source>
</evidence>
<keyword evidence="1" id="KW-0812">Transmembrane</keyword>
<evidence type="ECO:0000256" key="1">
    <source>
        <dbReference type="SAM" id="Phobius"/>
    </source>
</evidence>
<dbReference type="EMBL" id="CP063132">
    <property type="protein sequence ID" value="QOU18625.1"/>
    <property type="molecule type" value="Genomic_DNA"/>
</dbReference>
<dbReference type="PANTHER" id="PTHR28161">
    <property type="entry name" value="ATP SYNTHASE SUBUNIT F, MITOCHONDRIAL"/>
    <property type="match status" value="1"/>
</dbReference>
<dbReference type="PANTHER" id="PTHR28161:SF1">
    <property type="entry name" value="ATP SYNTHASE SUBUNIT F, MITOCHONDRIAL"/>
    <property type="match status" value="1"/>
</dbReference>
<evidence type="ECO:0000313" key="4">
    <source>
        <dbReference type="EMBL" id="VUG17432.1"/>
    </source>
</evidence>
<gene>
    <name evidence="4" type="primary">ATP17</name>
    <name evidence="3" type="ORF">BRETT_001692</name>
    <name evidence="4" type="ORF">DEBR0S2_07052G</name>
    <name evidence="2" type="ORF">HII12_001388</name>
</gene>
<sequence length="99" mass="11207">MSFIFRRSLSTLIPPKIASPANLGSNPAAKRMQNIVSFYSKLPRGHAPTPVAKTLFAKYREKYRNTGKPVFHVTMALLISGYALNYYFVFRHEKGEEGL</sequence>
<evidence type="ECO:0000313" key="6">
    <source>
        <dbReference type="Proteomes" id="UP000568158"/>
    </source>
</evidence>